<evidence type="ECO:0000256" key="5">
    <source>
        <dbReference type="SAM" id="Phobius"/>
    </source>
</evidence>
<evidence type="ECO:0000259" key="6">
    <source>
        <dbReference type="Pfam" id="PF12832"/>
    </source>
</evidence>
<evidence type="ECO:0000313" key="8">
    <source>
        <dbReference type="Proteomes" id="UP000242254"/>
    </source>
</evidence>
<evidence type="ECO:0000256" key="2">
    <source>
        <dbReference type="ARBA" id="ARBA00022692"/>
    </source>
</evidence>
<evidence type="ECO:0000256" key="1">
    <source>
        <dbReference type="ARBA" id="ARBA00004141"/>
    </source>
</evidence>
<dbReference type="Proteomes" id="UP000242254">
    <property type="component" value="Unassembled WGS sequence"/>
</dbReference>
<dbReference type="SUPFAM" id="SSF103473">
    <property type="entry name" value="MFS general substrate transporter"/>
    <property type="match status" value="2"/>
</dbReference>
<evidence type="ECO:0000256" key="4">
    <source>
        <dbReference type="ARBA" id="ARBA00023136"/>
    </source>
</evidence>
<dbReference type="Gene3D" id="1.20.1250.20">
    <property type="entry name" value="MFS general substrate transporter like domains"/>
    <property type="match status" value="2"/>
</dbReference>
<dbReference type="EMBL" id="KZ303843">
    <property type="protein sequence ID" value="PHZ16273.1"/>
    <property type="molecule type" value="Genomic_DNA"/>
</dbReference>
<feature type="transmembrane region" description="Helical" evidence="5">
    <location>
        <begin position="68"/>
        <end position="86"/>
    </location>
</feature>
<accession>A0A2G4T5H3</accession>
<feature type="transmembrane region" description="Helical" evidence="5">
    <location>
        <begin position="441"/>
        <end position="461"/>
    </location>
</feature>
<evidence type="ECO:0000313" key="7">
    <source>
        <dbReference type="EMBL" id="PHZ16273.1"/>
    </source>
</evidence>
<feature type="transmembrane region" description="Helical" evidence="5">
    <location>
        <begin position="158"/>
        <end position="176"/>
    </location>
</feature>
<feature type="transmembrane region" description="Helical" evidence="5">
    <location>
        <begin position="409"/>
        <end position="429"/>
    </location>
</feature>
<dbReference type="GeneID" id="35444604"/>
<dbReference type="RefSeq" id="XP_023469981.1">
    <property type="nucleotide sequence ID" value="XM_023613615.1"/>
</dbReference>
<sequence>MLYWTRLLIIAYSTTKSVETFIPFYLYDKLKLNTMSISIFVASIYLLRSISAVWSITANSRTHLYGKIITLLTVLSSIPFIIILTLEEQSYVVLAICCLLDGLFYQPLDILIHTVIIKVLGDYRTIFYGSFLRWKDITGVVLIGITGLVIHFTNEDNIRLILLILWIIGMISLFVISNINQVKPSSPAELNISDDQAPLLLKNALSLTTDQNSIYFPIYKPYSIFGEQLSHISEEDASQLDRMLTNDSLRHVSSFDSNAPSFYTRRTMTNTYTNHNNNNDDDYIEQDTTVTIHAYALALLPLPTATDPLVALLSKQEDEELYEDLFIPRNYVLPINHQLIKLKNWKLTTLDMSILLLGITDALLNTFLFMYAYSVLGISLSMISWLIVTNITSQSIVHCVVEKWFIHKLNLTLTTTLVHICLIICTIVYPCLKPNSLITNATLFVLQAVQAVSFQLIWSSAIDQIQFTVWNQYERMKERSKASALFSSIGPAIGAIIAGIVLQSSLEEYSFLLKIAVVVLALSFVTTWGWTTDE</sequence>
<dbReference type="GO" id="GO:0016020">
    <property type="term" value="C:membrane"/>
    <property type="evidence" value="ECO:0007669"/>
    <property type="project" value="UniProtKB-SubCell"/>
</dbReference>
<organism evidence="7 8">
    <name type="scientific">Rhizopus microsporus ATCC 52813</name>
    <dbReference type="NCBI Taxonomy" id="1340429"/>
    <lineage>
        <taxon>Eukaryota</taxon>
        <taxon>Fungi</taxon>
        <taxon>Fungi incertae sedis</taxon>
        <taxon>Mucoromycota</taxon>
        <taxon>Mucoromycotina</taxon>
        <taxon>Mucoromycetes</taxon>
        <taxon>Mucorales</taxon>
        <taxon>Mucorineae</taxon>
        <taxon>Rhizopodaceae</taxon>
        <taxon>Rhizopus</taxon>
    </lineage>
</organism>
<feature type="transmembrane region" description="Helical" evidence="5">
    <location>
        <begin position="35"/>
        <end position="56"/>
    </location>
</feature>
<dbReference type="Pfam" id="PF12832">
    <property type="entry name" value="MFS_1_like"/>
    <property type="match status" value="1"/>
</dbReference>
<feature type="transmembrane region" description="Helical" evidence="5">
    <location>
        <begin position="370"/>
        <end position="388"/>
    </location>
</feature>
<proteinExistence type="predicted"/>
<protein>
    <recommendedName>
        <fullName evidence="6">Major facilitator superfamily associated domain-containing protein</fullName>
    </recommendedName>
</protein>
<feature type="transmembrane region" description="Helical" evidence="5">
    <location>
        <begin position="509"/>
        <end position="530"/>
    </location>
</feature>
<feature type="transmembrane region" description="Helical" evidence="5">
    <location>
        <begin position="482"/>
        <end position="503"/>
    </location>
</feature>
<keyword evidence="3 5" id="KW-1133">Transmembrane helix</keyword>
<keyword evidence="8" id="KW-1185">Reference proteome</keyword>
<comment type="subcellular location">
    <subcellularLocation>
        <location evidence="1">Membrane</location>
        <topology evidence="1">Multi-pass membrane protein</topology>
    </subcellularLocation>
</comment>
<evidence type="ECO:0000256" key="3">
    <source>
        <dbReference type="ARBA" id="ARBA00022989"/>
    </source>
</evidence>
<feature type="domain" description="Major facilitator superfamily associated" evidence="6">
    <location>
        <begin position="9"/>
        <end position="511"/>
    </location>
</feature>
<dbReference type="InterPro" id="IPR024989">
    <property type="entry name" value="MFS_assoc_dom"/>
</dbReference>
<dbReference type="AlphaFoldDB" id="A0A2G4T5H3"/>
<dbReference type="InterPro" id="IPR036259">
    <property type="entry name" value="MFS_trans_sf"/>
</dbReference>
<gene>
    <name evidence="7" type="ORF">RHIMIDRAFT_289116</name>
</gene>
<reference evidence="7 8" key="1">
    <citation type="journal article" date="2016" name="Proc. Natl. Acad. Sci. U.S.A.">
        <title>Lipid metabolic changes in an early divergent fungus govern the establishment of a mutualistic symbiosis with endobacteria.</title>
        <authorList>
            <person name="Lastovetsky O.A."/>
            <person name="Gaspar M.L."/>
            <person name="Mondo S.J."/>
            <person name="LaButti K.M."/>
            <person name="Sandor L."/>
            <person name="Grigoriev I.V."/>
            <person name="Henry S.A."/>
            <person name="Pawlowska T.E."/>
        </authorList>
    </citation>
    <scope>NUCLEOTIDE SEQUENCE [LARGE SCALE GENOMIC DNA]</scope>
    <source>
        <strain evidence="7 8">ATCC 52813</strain>
    </source>
</reference>
<name>A0A2G4T5H3_RHIZD</name>
<keyword evidence="4 5" id="KW-0472">Membrane</keyword>
<keyword evidence="2 5" id="KW-0812">Transmembrane</keyword>
<feature type="transmembrane region" description="Helical" evidence="5">
    <location>
        <begin position="132"/>
        <end position="152"/>
    </location>
</feature>